<dbReference type="InterPro" id="IPR009071">
    <property type="entry name" value="HMG_box_dom"/>
</dbReference>
<evidence type="ECO:0000256" key="4">
    <source>
        <dbReference type="SAM" id="MobiDB-lite"/>
    </source>
</evidence>
<keyword evidence="1 3" id="KW-0238">DNA-binding</keyword>
<proteinExistence type="predicted"/>
<dbReference type="InterPro" id="IPR050140">
    <property type="entry name" value="SRY-related_HMG-box_TF-like"/>
</dbReference>
<dbReference type="GO" id="GO:0001228">
    <property type="term" value="F:DNA-binding transcription activator activity, RNA polymerase II-specific"/>
    <property type="evidence" value="ECO:0007669"/>
    <property type="project" value="TreeGrafter"/>
</dbReference>
<dbReference type="InterPro" id="IPR036910">
    <property type="entry name" value="HMG_box_dom_sf"/>
</dbReference>
<dbReference type="Pfam" id="PF00505">
    <property type="entry name" value="HMG_box"/>
    <property type="match status" value="1"/>
</dbReference>
<evidence type="ECO:0000259" key="5">
    <source>
        <dbReference type="PROSITE" id="PS50118"/>
    </source>
</evidence>
<accession>A0A9P5SQY2</accession>
<dbReference type="SUPFAM" id="SSF47095">
    <property type="entry name" value="HMG-box"/>
    <property type="match status" value="1"/>
</dbReference>
<dbReference type="SMART" id="SM00398">
    <property type="entry name" value="HMG"/>
    <property type="match status" value="1"/>
</dbReference>
<dbReference type="Gene3D" id="1.10.30.10">
    <property type="entry name" value="High mobility group box domain"/>
    <property type="match status" value="1"/>
</dbReference>
<feature type="domain" description="HMG box" evidence="5">
    <location>
        <begin position="43"/>
        <end position="111"/>
    </location>
</feature>
<organism evidence="6 7">
    <name type="scientific">Podila minutissima</name>
    <dbReference type="NCBI Taxonomy" id="64525"/>
    <lineage>
        <taxon>Eukaryota</taxon>
        <taxon>Fungi</taxon>
        <taxon>Fungi incertae sedis</taxon>
        <taxon>Mucoromycota</taxon>
        <taxon>Mortierellomycotina</taxon>
        <taxon>Mortierellomycetes</taxon>
        <taxon>Mortierellales</taxon>
        <taxon>Mortierellaceae</taxon>
        <taxon>Podila</taxon>
    </lineage>
</organism>
<evidence type="ECO:0000256" key="3">
    <source>
        <dbReference type="PROSITE-ProRule" id="PRU00267"/>
    </source>
</evidence>
<dbReference type="GO" id="GO:0030154">
    <property type="term" value="P:cell differentiation"/>
    <property type="evidence" value="ECO:0007669"/>
    <property type="project" value="TreeGrafter"/>
</dbReference>
<dbReference type="PROSITE" id="PS50118">
    <property type="entry name" value="HMG_BOX_2"/>
    <property type="match status" value="1"/>
</dbReference>
<feature type="compositionally biased region" description="Basic and acidic residues" evidence="4">
    <location>
        <begin position="158"/>
        <end position="173"/>
    </location>
</feature>
<dbReference type="AlphaFoldDB" id="A0A9P5SQY2"/>
<dbReference type="PANTHER" id="PTHR10270:SF161">
    <property type="entry name" value="SEX-DETERMINING REGION Y PROTEIN"/>
    <property type="match status" value="1"/>
</dbReference>
<keyword evidence="3" id="KW-0539">Nucleus</keyword>
<sequence>MYSYILFHAPVVSRPVEPIGPYVQSQSAIRQKARKQIREEGKIKRYSNCFIKYRTEMHPRIVGEYGHQNNKEISRLAGIWWRNESEEVKRIYRKQAHDEKLKHASIYPNYKYTPAKVAQPKSESSSAPEGGIEKASGGEAQADEQAGRSSTSTGIPEGELKRRNPKSKERPYFVKETPLHAFNGNTDRDENLKKGTSLRKRWSKSSRRPDLPVDHLPSPENDIVLNQDSADLTATSLYDSLGSLQTFAAQVGLLEFVPKGVLDGLDQLSNVATENNMSPFSWANPYSEQWKTSLSPVSMAPLDAGLSTPTLEVMASSITTSMPSSEQMTTSGGHSSPFWAQMGETAVQLVEYKFVHSVGDAIAYRCISSPARILAHANDRRVELGQEASTAQKQ</sequence>
<dbReference type="PANTHER" id="PTHR10270">
    <property type="entry name" value="SOX TRANSCRIPTION FACTOR"/>
    <property type="match status" value="1"/>
</dbReference>
<feature type="region of interest" description="Disordered" evidence="4">
    <location>
        <begin position="116"/>
        <end position="220"/>
    </location>
</feature>
<evidence type="ECO:0000256" key="1">
    <source>
        <dbReference type="ARBA" id="ARBA00023125"/>
    </source>
</evidence>
<name>A0A9P5SQY2_9FUNG</name>
<dbReference type="Proteomes" id="UP000696485">
    <property type="component" value="Unassembled WGS sequence"/>
</dbReference>
<dbReference type="EMBL" id="JAAAUY010000065">
    <property type="protein sequence ID" value="KAF9336283.1"/>
    <property type="molecule type" value="Genomic_DNA"/>
</dbReference>
<keyword evidence="2" id="KW-0804">Transcription</keyword>
<dbReference type="GO" id="GO:0000978">
    <property type="term" value="F:RNA polymerase II cis-regulatory region sequence-specific DNA binding"/>
    <property type="evidence" value="ECO:0007669"/>
    <property type="project" value="TreeGrafter"/>
</dbReference>
<protein>
    <recommendedName>
        <fullName evidence="5">HMG box domain-containing protein</fullName>
    </recommendedName>
</protein>
<keyword evidence="7" id="KW-1185">Reference proteome</keyword>
<dbReference type="CDD" id="cd01389">
    <property type="entry name" value="HMG-box_ROX1-like"/>
    <property type="match status" value="1"/>
</dbReference>
<evidence type="ECO:0000313" key="7">
    <source>
        <dbReference type="Proteomes" id="UP000696485"/>
    </source>
</evidence>
<gene>
    <name evidence="6" type="ORF">BG006_009130</name>
</gene>
<evidence type="ECO:0000313" key="6">
    <source>
        <dbReference type="EMBL" id="KAF9336283.1"/>
    </source>
</evidence>
<feature type="DNA-binding region" description="HMG box" evidence="3">
    <location>
        <begin position="43"/>
        <end position="111"/>
    </location>
</feature>
<dbReference type="GO" id="GO:0005634">
    <property type="term" value="C:nucleus"/>
    <property type="evidence" value="ECO:0007669"/>
    <property type="project" value="UniProtKB-UniRule"/>
</dbReference>
<comment type="caution">
    <text evidence="6">The sequence shown here is derived from an EMBL/GenBank/DDBJ whole genome shotgun (WGS) entry which is preliminary data.</text>
</comment>
<feature type="compositionally biased region" description="Basic residues" evidence="4">
    <location>
        <begin position="196"/>
        <end position="206"/>
    </location>
</feature>
<reference evidence="6" key="1">
    <citation type="journal article" date="2020" name="Fungal Divers.">
        <title>Resolving the Mortierellaceae phylogeny through synthesis of multi-gene phylogenetics and phylogenomics.</title>
        <authorList>
            <person name="Vandepol N."/>
            <person name="Liber J."/>
            <person name="Desiro A."/>
            <person name="Na H."/>
            <person name="Kennedy M."/>
            <person name="Barry K."/>
            <person name="Grigoriev I.V."/>
            <person name="Miller A.N."/>
            <person name="O'Donnell K."/>
            <person name="Stajich J.E."/>
            <person name="Bonito G."/>
        </authorList>
    </citation>
    <scope>NUCLEOTIDE SEQUENCE</scope>
    <source>
        <strain evidence="6">NVP1</strain>
    </source>
</reference>
<evidence type="ECO:0000256" key="2">
    <source>
        <dbReference type="ARBA" id="ARBA00023163"/>
    </source>
</evidence>